<dbReference type="RefSeq" id="WP_003301073.1">
    <property type="nucleotide sequence ID" value="NZ_AOBS01000052.1"/>
</dbReference>
<dbReference type="EMBL" id="AOBS01000052">
    <property type="protein sequence ID" value="EMD99931.1"/>
    <property type="molecule type" value="Genomic_DNA"/>
</dbReference>
<reference evidence="1 2" key="1">
    <citation type="journal article" date="2013" name="Genome Announc.">
        <title>Draft Genome of Pseudomonas stutzeri Strain NF13, a Nitrogen Fixer Isolated from the Galapagos Rift Hydrothermal Vent.</title>
        <authorList>
            <person name="Pena A."/>
            <person name="Busquets A."/>
            <person name="Gomila M."/>
            <person name="Mayol J."/>
            <person name="Bosch R."/>
            <person name="Nogales B."/>
            <person name="Garcia-Valdes E."/>
            <person name="Bennasar A."/>
            <person name="Lalucat J."/>
        </authorList>
    </citation>
    <scope>NUCLEOTIDE SEQUENCE [LARGE SCALE GENOMIC DNA]</scope>
    <source>
        <strain evidence="1 2">NF13</strain>
    </source>
</reference>
<name>M2V2B1_STUST</name>
<dbReference type="Proteomes" id="UP000011700">
    <property type="component" value="Unassembled WGS sequence"/>
</dbReference>
<comment type="caution">
    <text evidence="1">The sequence shown here is derived from an EMBL/GenBank/DDBJ whole genome shotgun (WGS) entry which is preliminary data.</text>
</comment>
<evidence type="ECO:0000313" key="2">
    <source>
        <dbReference type="Proteomes" id="UP000011700"/>
    </source>
</evidence>
<proteinExistence type="predicted"/>
<protein>
    <submittedName>
        <fullName evidence="1">Transcriptional regulator protein</fullName>
    </submittedName>
</protein>
<accession>M2V2B1</accession>
<organism evidence="1 2">
    <name type="scientific">Stutzerimonas stutzeri NF13</name>
    <dbReference type="NCBI Taxonomy" id="1212548"/>
    <lineage>
        <taxon>Bacteria</taxon>
        <taxon>Pseudomonadati</taxon>
        <taxon>Pseudomonadota</taxon>
        <taxon>Gammaproteobacteria</taxon>
        <taxon>Pseudomonadales</taxon>
        <taxon>Pseudomonadaceae</taxon>
        <taxon>Stutzerimonas</taxon>
    </lineage>
</organism>
<gene>
    <name evidence="1" type="ORF">B381_12126</name>
</gene>
<evidence type="ECO:0000313" key="1">
    <source>
        <dbReference type="EMBL" id="EMD99931.1"/>
    </source>
</evidence>
<sequence>MCNTQVIKHSDLTSLIGPSVKLVENEGASEQLFHGSLTWSRLRAGLSLHCSDC</sequence>
<dbReference type="PATRIC" id="fig|1212548.4.peg.2378"/>
<dbReference type="AlphaFoldDB" id="M2V2B1"/>